<evidence type="ECO:0000256" key="6">
    <source>
        <dbReference type="ARBA" id="ARBA00022729"/>
    </source>
</evidence>
<sequence>MRKSCKRTVVAVGLCAVALSCGLAACANGGSGSAASAPEPDQFGVITAEAWSQTYPNEYATYMMNEANSPESGKMNYLEEYPALNTMYKGYGFAKGYDEAASHNYTLQSILETPRVNEKTLANCITCKTPQFTAMVNSQGDEVYAMPFADLISQFDEPISCYNCHENDPETVTFTNGFYANSLGDSASTTPVEAQSCGQCHNEYYFDPDTKATTNPYSGTDAMTAEAMLAYYNELGFSDWEHPDTGAKMLKAQHPEFETIYGGTGSRMAAQGYSCADCHMAPAVDDEGNEYVSHQLVKPTESDAIMEKCQPCHADLAGQVAQWQDEITAREHAISDEIERYIDELAAKKDSLSADDLARAQQIHREAQWYWDYVMVENSEGAHNPSAANANLDKAEQLLEEGFKILGA</sequence>
<dbReference type="Gene3D" id="1.10.1130.10">
    <property type="entry name" value="Flavocytochrome C3, Chain A"/>
    <property type="match status" value="1"/>
</dbReference>
<evidence type="ECO:0000256" key="4">
    <source>
        <dbReference type="ARBA" id="ARBA00022617"/>
    </source>
</evidence>
<evidence type="ECO:0000256" key="8">
    <source>
        <dbReference type="ARBA" id="ARBA00023002"/>
    </source>
</evidence>
<dbReference type="InterPro" id="IPR003321">
    <property type="entry name" value="Cyt_c552"/>
</dbReference>
<name>A0A7C9N9U7_9BACT</name>
<feature type="signal peptide" evidence="11">
    <location>
        <begin position="1"/>
        <end position="27"/>
    </location>
</feature>
<evidence type="ECO:0000256" key="5">
    <source>
        <dbReference type="ARBA" id="ARBA00022723"/>
    </source>
</evidence>
<keyword evidence="8" id="KW-0560">Oxidoreductase</keyword>
<evidence type="ECO:0000256" key="7">
    <source>
        <dbReference type="ARBA" id="ARBA00022837"/>
    </source>
</evidence>
<evidence type="ECO:0000256" key="2">
    <source>
        <dbReference type="ARBA" id="ARBA00009288"/>
    </source>
</evidence>
<evidence type="ECO:0000256" key="3">
    <source>
        <dbReference type="ARBA" id="ARBA00011887"/>
    </source>
</evidence>
<dbReference type="GO" id="GO:0020037">
    <property type="term" value="F:heme binding"/>
    <property type="evidence" value="ECO:0007669"/>
    <property type="project" value="TreeGrafter"/>
</dbReference>
<comment type="similarity">
    <text evidence="2">Belongs to the cytochrome c-552 family.</text>
</comment>
<dbReference type="Pfam" id="PF02335">
    <property type="entry name" value="Cytochrom_C552"/>
    <property type="match status" value="1"/>
</dbReference>
<proteinExistence type="inferred from homology"/>
<dbReference type="PANTHER" id="PTHR30633">
    <property type="entry name" value="CYTOCHROME C-552 RESPIRATORY NITRITE REDUCTASE"/>
    <property type="match status" value="1"/>
</dbReference>
<gene>
    <name evidence="12" type="ORF">D1639_02410</name>
</gene>
<evidence type="ECO:0000256" key="10">
    <source>
        <dbReference type="ARBA" id="ARBA00049131"/>
    </source>
</evidence>
<dbReference type="InterPro" id="IPR036280">
    <property type="entry name" value="Multihaem_cyt_sf"/>
</dbReference>
<dbReference type="EMBL" id="QWKH01000009">
    <property type="protein sequence ID" value="NBI33904.1"/>
    <property type="molecule type" value="Genomic_DNA"/>
</dbReference>
<evidence type="ECO:0000256" key="11">
    <source>
        <dbReference type="SAM" id="SignalP"/>
    </source>
</evidence>
<dbReference type="SUPFAM" id="SSF48695">
    <property type="entry name" value="Multiheme cytochromes"/>
    <property type="match status" value="1"/>
</dbReference>
<keyword evidence="6 11" id="KW-0732">Signal</keyword>
<feature type="chain" id="PRO_5028914332" description="nitrite reductase (cytochrome; ammonia-forming)" evidence="11">
    <location>
        <begin position="28"/>
        <end position="408"/>
    </location>
</feature>
<keyword evidence="5" id="KW-0479">Metal-binding</keyword>
<comment type="subcellular location">
    <subcellularLocation>
        <location evidence="1">Cell envelope</location>
    </subcellularLocation>
</comment>
<dbReference type="CDD" id="cd00548">
    <property type="entry name" value="NrfA-like"/>
    <property type="match status" value="1"/>
</dbReference>
<dbReference type="GO" id="GO:0030288">
    <property type="term" value="C:outer membrane-bounded periplasmic space"/>
    <property type="evidence" value="ECO:0007669"/>
    <property type="project" value="TreeGrafter"/>
</dbReference>
<dbReference type="GO" id="GO:0019645">
    <property type="term" value="P:anaerobic electron transport chain"/>
    <property type="evidence" value="ECO:0007669"/>
    <property type="project" value="TreeGrafter"/>
</dbReference>
<dbReference type="PANTHER" id="PTHR30633:SF0">
    <property type="entry name" value="CYTOCHROME C-552"/>
    <property type="match status" value="1"/>
</dbReference>
<comment type="catalytic activity">
    <reaction evidence="10">
        <text>6 Fe(III)-[cytochrome c] + NH4(+) + 2 H2O = 6 Fe(II)-[cytochrome c] + nitrite + 8 H(+)</text>
        <dbReference type="Rhea" id="RHEA:13089"/>
        <dbReference type="Rhea" id="RHEA-COMP:10350"/>
        <dbReference type="Rhea" id="RHEA-COMP:14399"/>
        <dbReference type="ChEBI" id="CHEBI:15377"/>
        <dbReference type="ChEBI" id="CHEBI:15378"/>
        <dbReference type="ChEBI" id="CHEBI:16301"/>
        <dbReference type="ChEBI" id="CHEBI:28938"/>
        <dbReference type="ChEBI" id="CHEBI:29033"/>
        <dbReference type="ChEBI" id="CHEBI:29034"/>
        <dbReference type="EC" id="1.7.2.2"/>
    </reaction>
</comment>
<evidence type="ECO:0000256" key="1">
    <source>
        <dbReference type="ARBA" id="ARBA00004196"/>
    </source>
</evidence>
<keyword evidence="9" id="KW-0408">Iron</keyword>
<protein>
    <recommendedName>
        <fullName evidence="3">nitrite reductase (cytochrome; ammonia-forming)</fullName>
        <ecNumber evidence="3">1.7.2.2</ecNumber>
    </recommendedName>
</protein>
<organism evidence="12">
    <name type="scientific">Muribaculaceae bacterium Z82</name>
    <dbReference type="NCBI Taxonomy" id="2304548"/>
    <lineage>
        <taxon>Bacteria</taxon>
        <taxon>Pseudomonadati</taxon>
        <taxon>Bacteroidota</taxon>
        <taxon>Bacteroidia</taxon>
        <taxon>Bacteroidales</taxon>
        <taxon>Muribaculaceae</taxon>
    </lineage>
</organism>
<dbReference type="GO" id="GO:0042279">
    <property type="term" value="F:nitrite reductase (cytochrome, ammonia-forming) activity"/>
    <property type="evidence" value="ECO:0007669"/>
    <property type="project" value="UniProtKB-EC"/>
</dbReference>
<accession>A0A7C9N9U7</accession>
<keyword evidence="7" id="KW-0106">Calcium</keyword>
<reference evidence="12" key="1">
    <citation type="submission" date="2018-08" db="EMBL/GenBank/DDBJ databases">
        <title>Murine metabolic-syndrome-specific gut microbial biobank.</title>
        <authorList>
            <person name="Liu C."/>
        </authorList>
    </citation>
    <scope>NUCLEOTIDE SEQUENCE [LARGE SCALE GENOMIC DNA]</scope>
    <source>
        <strain evidence="12">Z82</strain>
    </source>
</reference>
<keyword evidence="4" id="KW-0349">Heme</keyword>
<dbReference type="PROSITE" id="PS51257">
    <property type="entry name" value="PROKAR_LIPOPROTEIN"/>
    <property type="match status" value="1"/>
</dbReference>
<comment type="caution">
    <text evidence="12">The sequence shown here is derived from an EMBL/GenBank/DDBJ whole genome shotgun (WGS) entry which is preliminary data.</text>
</comment>
<dbReference type="GO" id="GO:0046872">
    <property type="term" value="F:metal ion binding"/>
    <property type="evidence" value="ECO:0007669"/>
    <property type="project" value="UniProtKB-KW"/>
</dbReference>
<evidence type="ECO:0000256" key="9">
    <source>
        <dbReference type="ARBA" id="ARBA00023004"/>
    </source>
</evidence>
<dbReference type="EC" id="1.7.2.2" evidence="3"/>
<dbReference type="Gene3D" id="1.20.140.10">
    <property type="entry name" value="Butyryl-CoA Dehydrogenase, subunit A, domain 3"/>
    <property type="match status" value="1"/>
</dbReference>
<dbReference type="AlphaFoldDB" id="A0A7C9N9U7"/>
<evidence type="ECO:0000313" key="12">
    <source>
        <dbReference type="EMBL" id="NBI33904.1"/>
    </source>
</evidence>